<feature type="region of interest" description="Disordered" evidence="1">
    <location>
        <begin position="441"/>
        <end position="460"/>
    </location>
</feature>
<sequence length="460" mass="52247">MLQPTDIVIAKVKGYPPWPAMVIPFEIIPQQVLTKNRSKLPDDSDTDSDGAEYIEYSPMLTFKKFTHELTNYCVKFFHDDSYIWLNPRNLHELTLPQVESFLAKANSKTSKNLVAAYEMAKQGLTTGIDVWEFVEYGSEGKPDDEDYTEGENDDEEEYAEETNSSWEKAPKRKATRSSTRTSAKKIKVTKRSTRSRSKASSKNDDNEDDNDLDSADNNELLSDIDDEDSSEEPVPTKKSKSSSKNSNKTKAKSNGGSKAKASVTTTSKSKAAVAKPNKPKPKPKPEIYHYEDDIDWKIVGLGPQDLDLDSHPSFVSKLLTKKNLEIHNDLKLELKDRLSAVNKMLIEYTLDKNDDPDLVQLIIDELSICLSLKGNHDELWTVFLSNSELLLNYRILLNLKRQELEEVDALDKFLETYEEIYDHPFQFDSQKWDRNAQIIKTEEKPKENGEGEVSSVSASV</sequence>
<feature type="compositionally biased region" description="Low complexity" evidence="1">
    <location>
        <begin position="252"/>
        <end position="276"/>
    </location>
</feature>
<feature type="compositionally biased region" description="Acidic residues" evidence="1">
    <location>
        <begin position="142"/>
        <end position="160"/>
    </location>
</feature>
<gene>
    <name evidence="3" type="primary">IOC4</name>
    <name evidence="3" type="ORF">FIM1_2761</name>
</gene>
<evidence type="ECO:0000313" key="4">
    <source>
        <dbReference type="Proteomes" id="UP000422736"/>
    </source>
</evidence>
<dbReference type="PANTHER" id="PTHR12550:SF70">
    <property type="entry name" value="JIL-1 ANCHORING AND STABILIZING PROTEIN, ISOFORM A"/>
    <property type="match status" value="1"/>
</dbReference>
<reference evidence="3 4" key="1">
    <citation type="submission" date="2016-03" db="EMBL/GenBank/DDBJ databases">
        <title>How can Kluyveromyces marxianus grow so fast - potential evolutionary course in Saccharomyces Complex revealed by comparative genomics.</title>
        <authorList>
            <person name="Mo W."/>
            <person name="Lu W."/>
            <person name="Yang X."/>
            <person name="Qi J."/>
            <person name="Lv H."/>
        </authorList>
    </citation>
    <scope>NUCLEOTIDE SEQUENCE [LARGE SCALE GENOMIC DNA]</scope>
    <source>
        <strain evidence="3 4">FIM1</strain>
    </source>
</reference>
<protein>
    <submittedName>
        <fullName evidence="3">ISWI one complex protein 4</fullName>
    </submittedName>
</protein>
<feature type="compositionally biased region" description="Basic residues" evidence="1">
    <location>
        <begin position="237"/>
        <end position="251"/>
    </location>
</feature>
<dbReference type="CDD" id="cd05840">
    <property type="entry name" value="PWWP_ScIOC4-like"/>
    <property type="match status" value="1"/>
</dbReference>
<dbReference type="SUPFAM" id="SSF63748">
    <property type="entry name" value="Tudor/PWWP/MBT"/>
    <property type="match status" value="1"/>
</dbReference>
<name>A0ABX6EV03_KLUMA</name>
<dbReference type="Pfam" id="PF00855">
    <property type="entry name" value="PWWP"/>
    <property type="match status" value="1"/>
</dbReference>
<evidence type="ECO:0000259" key="2">
    <source>
        <dbReference type="PROSITE" id="PS50812"/>
    </source>
</evidence>
<evidence type="ECO:0000256" key="1">
    <source>
        <dbReference type="SAM" id="MobiDB-lite"/>
    </source>
</evidence>
<feature type="region of interest" description="Disordered" evidence="1">
    <location>
        <begin position="138"/>
        <end position="287"/>
    </location>
</feature>
<evidence type="ECO:0000313" key="3">
    <source>
        <dbReference type="EMBL" id="QGN16061.1"/>
    </source>
</evidence>
<dbReference type="PROSITE" id="PS50812">
    <property type="entry name" value="PWWP"/>
    <property type="match status" value="1"/>
</dbReference>
<dbReference type="EMBL" id="CP015057">
    <property type="protein sequence ID" value="QGN16061.1"/>
    <property type="molecule type" value="Genomic_DNA"/>
</dbReference>
<feature type="compositionally biased region" description="Acidic residues" evidence="1">
    <location>
        <begin position="205"/>
        <end position="231"/>
    </location>
</feature>
<dbReference type="PANTHER" id="PTHR12550">
    <property type="entry name" value="HEPATOMA-DERIVED GROWTH FACTOR-RELATED"/>
    <property type="match status" value="1"/>
</dbReference>
<feature type="compositionally biased region" description="Basic residues" evidence="1">
    <location>
        <begin position="182"/>
        <end position="199"/>
    </location>
</feature>
<proteinExistence type="predicted"/>
<feature type="domain" description="PWWP" evidence="2">
    <location>
        <begin position="4"/>
        <end position="100"/>
    </location>
</feature>
<accession>A0ABX6EV03</accession>
<dbReference type="Gene3D" id="2.30.30.140">
    <property type="match status" value="1"/>
</dbReference>
<keyword evidence="4" id="KW-1185">Reference proteome</keyword>
<dbReference type="SMART" id="SM00293">
    <property type="entry name" value="PWWP"/>
    <property type="match status" value="1"/>
</dbReference>
<organism evidence="3 4">
    <name type="scientific">Kluyveromyces marxianus</name>
    <name type="common">Yeast</name>
    <name type="synonym">Candida kefyr</name>
    <dbReference type="NCBI Taxonomy" id="4911"/>
    <lineage>
        <taxon>Eukaryota</taxon>
        <taxon>Fungi</taxon>
        <taxon>Dikarya</taxon>
        <taxon>Ascomycota</taxon>
        <taxon>Saccharomycotina</taxon>
        <taxon>Saccharomycetes</taxon>
        <taxon>Saccharomycetales</taxon>
        <taxon>Saccharomycetaceae</taxon>
        <taxon>Kluyveromyces</taxon>
    </lineage>
</organism>
<reference evidence="3 4" key="2">
    <citation type="submission" date="2019-11" db="EMBL/GenBank/DDBJ databases">
        <authorList>
            <person name="Lu H."/>
        </authorList>
    </citation>
    <scope>NUCLEOTIDE SEQUENCE [LARGE SCALE GENOMIC DNA]</scope>
    <source>
        <strain evidence="3 4">FIM1</strain>
    </source>
</reference>
<dbReference type="Proteomes" id="UP000422736">
    <property type="component" value="Chromosome 4"/>
</dbReference>
<dbReference type="InterPro" id="IPR000313">
    <property type="entry name" value="PWWP_dom"/>
</dbReference>
<dbReference type="InterPro" id="IPR035503">
    <property type="entry name" value="IOC4-like_PWWP"/>
</dbReference>